<feature type="compositionally biased region" description="Basic and acidic residues" evidence="2">
    <location>
        <begin position="401"/>
        <end position="419"/>
    </location>
</feature>
<feature type="region of interest" description="Disordered" evidence="2">
    <location>
        <begin position="401"/>
        <end position="463"/>
    </location>
</feature>
<feature type="compositionally biased region" description="Low complexity" evidence="2">
    <location>
        <begin position="1037"/>
        <end position="1050"/>
    </location>
</feature>
<comment type="caution">
    <text evidence="3">The sequence shown here is derived from an EMBL/GenBank/DDBJ whole genome shotgun (WGS) entry which is preliminary data.</text>
</comment>
<dbReference type="OrthoDB" id="252937at2759"/>
<gene>
    <name evidence="3" type="ORF">MOQ_001701</name>
</gene>
<keyword evidence="1" id="KW-0175">Coiled coil</keyword>
<feature type="region of interest" description="Disordered" evidence="2">
    <location>
        <begin position="489"/>
        <end position="536"/>
    </location>
</feature>
<keyword evidence="4" id="KW-1185">Reference proteome</keyword>
<evidence type="ECO:0000313" key="4">
    <source>
        <dbReference type="Proteomes" id="UP000007350"/>
    </source>
</evidence>
<dbReference type="AlphaFoldDB" id="K2NK69"/>
<feature type="region of interest" description="Disordered" evidence="2">
    <location>
        <begin position="329"/>
        <end position="356"/>
    </location>
</feature>
<feature type="compositionally biased region" description="Low complexity" evidence="2">
    <location>
        <begin position="947"/>
        <end position="957"/>
    </location>
</feature>
<feature type="region of interest" description="Disordered" evidence="2">
    <location>
        <begin position="743"/>
        <end position="802"/>
    </location>
</feature>
<reference evidence="3 4" key="1">
    <citation type="journal article" date="2012" name="BMC Genomics">
        <title>Comparative genomic analysis of human infective Trypanosoma cruzi lineages with the bat-restricted subspecies T. cruzi marinkellei.</title>
        <authorList>
            <person name="Franzen O."/>
            <person name="Talavera-Lopez C."/>
            <person name="Ochaya S."/>
            <person name="Butler C.E."/>
            <person name="Messenger L.A."/>
            <person name="Lewis M.D."/>
            <person name="Llewellyn M.S."/>
            <person name="Marinkelle C.J."/>
            <person name="Tyler K.M."/>
            <person name="Miles M.A."/>
            <person name="Andersson B."/>
        </authorList>
    </citation>
    <scope>NUCLEOTIDE SEQUENCE [LARGE SCALE GENOMIC DNA]</scope>
    <source>
        <strain evidence="3 4">B7</strain>
    </source>
</reference>
<dbReference type="EMBL" id="AHKC01007544">
    <property type="protein sequence ID" value="EKF38094.1"/>
    <property type="molecule type" value="Genomic_DNA"/>
</dbReference>
<feature type="region of interest" description="Disordered" evidence="2">
    <location>
        <begin position="851"/>
        <end position="870"/>
    </location>
</feature>
<name>K2NK69_TRYCR</name>
<feature type="region of interest" description="Disordered" evidence="2">
    <location>
        <begin position="992"/>
        <end position="1077"/>
    </location>
</feature>
<evidence type="ECO:0000256" key="1">
    <source>
        <dbReference type="SAM" id="Coils"/>
    </source>
</evidence>
<evidence type="ECO:0000313" key="3">
    <source>
        <dbReference type="EMBL" id="EKF38094.1"/>
    </source>
</evidence>
<sequence length="1179" mass="128918">MQSLAHTAFFSAPLGNSEWRGHNRPSLVEHLPNSHVEGRQSLYQKEASTTAWASASFSSSSSSLGGVDGTVGSLALRRCLDLLVRVQKTQSESVTMLTSLRERLFPTSKREGGPIHTPVVALDDVDREVLRLRILELKQSGLNPKLSESIDSALLPFQSCLRQESERTATASVTGEVSEVLWGPCNRVASLRDQFMGLAQLQEEAMRSLGLQLSELFAANAAKSGSLYYYPAVIEKTDGDGTHGTRKRGPHDAVLRFLEQLEDVMASKQHIVLSLAMALREIYDPVAPTSSALSLGVLPVEASRGKGEAPCAFKREDSANTRVSVSVSPLSTLHPSCSAPREESVRSPTGETDGRTLLRPLHAGHVQECRSGNSHEPPDVDSSPLPKLFVCDVSPNEPTCRDCRGHGETTEEPPPRQEDWASSIGLRPSRDCDISPESGNPRSPSFCTGGMRAVSASPPPPLARCLEKQTEETLQASLDANCWLQQKNEKGEGESIAEEMPQPQPAPNSSPSMSGEESRDHALVHKRRQKEPTTDIAAENARLVRLLEAKDSIILGMQERFLGAVPLLVERLGSNGPHSVRSGSNNSNCSCRSRCSLTRGDFAEERPSTPPPPTRTVSTSTCHRGSVGQIEEAPITGRSDDFTEVNELKERLAAHMEENQRLRAALNEMKEEKQRWKREARELKEDNRIWKERGREAKMRCERLEDDILFLKKRLLKSEGALMLRDAAFTSVKRDERPLLSTCSSHHLSTNAKNEKTNQETDGLLSRDEAGDSLSPTRSRSRTLSPSLQGGVATLQTSASLQEKRNRLLSKLGKRTEESTLPQANPPFDAYEDPIVVVSPLTEERVMVGGGGAATTTPPPSAISVPSSSGAVRIDRRLSPEYRSPQAEPVACMRRDVRGDGAGNARLSTAEVDRILASARSLLKSIGSTRNGHRDLFFPTGTNKMTSSSASDSSWSDYVSNVSGDKNNTHEGSGAAASYAVASADEEELLPPRRCSISPCSSVSYSSAKKRAQRLPPRQLEQSEKNIVSATQHKTNASLSSPSSSPAVRQSRQKNVKGKSTPSPGAQRSAKSRPPTAREALMRELRDQLDLLQTQHASVLNQEEQLQLKRKQVVAAIQRHSDGESGSSSTNAGEKRLALTSLLKRFDATQEKVKKKEARLREYVEIVRRQLKTLEDDLL</sequence>
<protein>
    <submittedName>
        <fullName evidence="3">Uncharacterized protein</fullName>
    </submittedName>
</protein>
<feature type="region of interest" description="Disordered" evidence="2">
    <location>
        <begin position="932"/>
        <end position="957"/>
    </location>
</feature>
<accession>K2NK69</accession>
<feature type="region of interest" description="Disordered" evidence="2">
    <location>
        <begin position="601"/>
        <end position="624"/>
    </location>
</feature>
<feature type="compositionally biased region" description="Basic and acidic residues" evidence="2">
    <location>
        <begin position="753"/>
        <end position="770"/>
    </location>
</feature>
<feature type="compositionally biased region" description="Low complexity" evidence="2">
    <location>
        <begin position="773"/>
        <end position="788"/>
    </location>
</feature>
<proteinExistence type="predicted"/>
<dbReference type="Proteomes" id="UP000007350">
    <property type="component" value="Unassembled WGS sequence"/>
</dbReference>
<feature type="compositionally biased region" description="Polar residues" evidence="2">
    <location>
        <begin position="437"/>
        <end position="446"/>
    </location>
</feature>
<feature type="compositionally biased region" description="Low complexity" evidence="2">
    <location>
        <begin position="996"/>
        <end position="1007"/>
    </location>
</feature>
<feature type="region of interest" description="Disordered" evidence="2">
    <location>
        <begin position="811"/>
        <end position="830"/>
    </location>
</feature>
<feature type="compositionally biased region" description="Polar residues" evidence="2">
    <location>
        <begin position="1025"/>
        <end position="1036"/>
    </location>
</feature>
<evidence type="ECO:0000256" key="2">
    <source>
        <dbReference type="SAM" id="MobiDB-lite"/>
    </source>
</evidence>
<feature type="coiled-coil region" evidence="1">
    <location>
        <begin position="645"/>
        <end position="693"/>
    </location>
</feature>
<organism evidence="3 4">
    <name type="scientific">Trypanosoma cruzi marinkellei</name>
    <dbReference type="NCBI Taxonomy" id="85056"/>
    <lineage>
        <taxon>Eukaryota</taxon>
        <taxon>Discoba</taxon>
        <taxon>Euglenozoa</taxon>
        <taxon>Kinetoplastea</taxon>
        <taxon>Metakinetoplastina</taxon>
        <taxon>Trypanosomatida</taxon>
        <taxon>Trypanosomatidae</taxon>
        <taxon>Trypanosoma</taxon>
        <taxon>Schizotrypanum</taxon>
    </lineage>
</organism>